<dbReference type="InterPro" id="IPR018627">
    <property type="entry name" value="ELP6"/>
</dbReference>
<accession>A0A8J5MD21</accession>
<dbReference type="UniPathway" id="UPA00988"/>
<dbReference type="CDD" id="cd19495">
    <property type="entry name" value="Elp6"/>
    <property type="match status" value="1"/>
</dbReference>
<dbReference type="GO" id="GO:0033588">
    <property type="term" value="C:elongator holoenzyme complex"/>
    <property type="evidence" value="ECO:0007669"/>
    <property type="project" value="InterPro"/>
</dbReference>
<dbReference type="PANTHER" id="PTHR16184:SF6">
    <property type="entry name" value="ELONGATOR COMPLEX PROTEIN 6"/>
    <property type="match status" value="1"/>
</dbReference>
<dbReference type="PANTHER" id="PTHR16184">
    <property type="entry name" value="ELONGATOR COMPLEX PROTEIN 6"/>
    <property type="match status" value="1"/>
</dbReference>
<feature type="domain" description="DUF7587" evidence="2">
    <location>
        <begin position="38"/>
        <end position="146"/>
    </location>
</feature>
<organism evidence="3 4">
    <name type="scientific">Phytophthora aleatoria</name>
    <dbReference type="NCBI Taxonomy" id="2496075"/>
    <lineage>
        <taxon>Eukaryota</taxon>
        <taxon>Sar</taxon>
        <taxon>Stramenopiles</taxon>
        <taxon>Oomycota</taxon>
        <taxon>Peronosporomycetes</taxon>
        <taxon>Peronosporales</taxon>
        <taxon>Peronosporaceae</taxon>
        <taxon>Phytophthora</taxon>
    </lineage>
</organism>
<name>A0A8J5MD21_9STRA</name>
<keyword evidence="4" id="KW-1185">Reference proteome</keyword>
<dbReference type="Pfam" id="PF24494">
    <property type="entry name" value="DUF7587"/>
    <property type="match status" value="1"/>
</dbReference>
<sequence length="388" mass="43472">MALNVTIANRYKCRENEIPASLYRVKYDESTSLTARGDPVFNTNAEFKTAVQDHLNWYNRQPTPFVSTFADYQHALNWANRRIGIGRARQVEILKLDASKLGWLFSVSKLVKNGHITTHLPENMYQDEYLVLSSILSQSIISKIVVESSSDEDEQASDSDDLVHIFDRQLVVLKDCVEANGAFLVHHFTSLFLKASHRVCFVAFANSPEHYAAGVNFAACQTKKQLEVLDWTSMETDCTKTEWTTLFEDLRDFTNQEEAAVSIVLDDVSALKWQFGDAAVLDFVRFCKTLTHENNGAANVVLLTHGDTDLPTSRPLSPAIADMATVVLSTKPLSTGYSKDIHGTLLVYRQSQGFSDSSLDEEPTAIPYKILESTVKCFHSGGEALRWN</sequence>
<dbReference type="Pfam" id="PF09807">
    <property type="entry name" value="ELP6"/>
    <property type="match status" value="2"/>
</dbReference>
<reference evidence="3" key="1">
    <citation type="submission" date="2021-01" db="EMBL/GenBank/DDBJ databases">
        <title>Phytophthora aleatoria, a newly-described species from Pinus radiata is distinct from Phytophthora cactorum isolates based on comparative genomics.</title>
        <authorList>
            <person name="Mcdougal R."/>
            <person name="Panda P."/>
            <person name="Williams N."/>
            <person name="Studholme D.J."/>
        </authorList>
    </citation>
    <scope>NUCLEOTIDE SEQUENCE</scope>
    <source>
        <strain evidence="3">NZFS 4037</strain>
    </source>
</reference>
<evidence type="ECO:0000259" key="2">
    <source>
        <dbReference type="Pfam" id="PF24494"/>
    </source>
</evidence>
<evidence type="ECO:0000313" key="4">
    <source>
        <dbReference type="Proteomes" id="UP000709295"/>
    </source>
</evidence>
<dbReference type="InterPro" id="IPR056009">
    <property type="entry name" value="DUF7587"/>
</dbReference>
<dbReference type="EMBL" id="JAENGY010001610">
    <property type="protein sequence ID" value="KAG6948101.1"/>
    <property type="molecule type" value="Genomic_DNA"/>
</dbReference>
<comment type="pathway">
    <text evidence="1">tRNA modification; 5-methoxycarbonylmethyl-2-thiouridine-tRNA biosynthesis.</text>
</comment>
<evidence type="ECO:0000313" key="3">
    <source>
        <dbReference type="EMBL" id="KAG6948101.1"/>
    </source>
</evidence>
<evidence type="ECO:0000256" key="1">
    <source>
        <dbReference type="ARBA" id="ARBA00005043"/>
    </source>
</evidence>
<protein>
    <recommendedName>
        <fullName evidence="2">DUF7587 domain-containing protein</fullName>
    </recommendedName>
</protein>
<dbReference type="AlphaFoldDB" id="A0A8J5MD21"/>
<dbReference type="Proteomes" id="UP000709295">
    <property type="component" value="Unassembled WGS sequence"/>
</dbReference>
<comment type="caution">
    <text evidence="3">The sequence shown here is derived from an EMBL/GenBank/DDBJ whole genome shotgun (WGS) entry which is preliminary data.</text>
</comment>
<gene>
    <name evidence="3" type="ORF">JG688_00015247</name>
</gene>
<proteinExistence type="predicted"/>
<dbReference type="GO" id="GO:0002098">
    <property type="term" value="P:tRNA wobble uridine modification"/>
    <property type="evidence" value="ECO:0007669"/>
    <property type="project" value="InterPro"/>
</dbReference>